<dbReference type="EMBL" id="JACHOO010000003">
    <property type="protein sequence ID" value="MBB5752635.1"/>
    <property type="molecule type" value="Genomic_DNA"/>
</dbReference>
<dbReference type="RefSeq" id="WP_183854617.1">
    <property type="nucleotide sequence ID" value="NZ_JACHOO010000003.1"/>
</dbReference>
<evidence type="ECO:0000313" key="1">
    <source>
        <dbReference type="EMBL" id="MBB5752635.1"/>
    </source>
</evidence>
<dbReference type="Proteomes" id="UP000523821">
    <property type="component" value="Unassembled WGS sequence"/>
</dbReference>
<sequence length="65" mass="7059">MGLFDEETPVRRKATHTIGEDLSSLSVDELGERIALLEAEIARVTAARAAKAASRDAAAAFFRRE</sequence>
<accession>A0A7W9FKK3</accession>
<organism evidence="1 2">
    <name type="scientific">Prosthecomicrobium pneumaticum</name>
    <dbReference type="NCBI Taxonomy" id="81895"/>
    <lineage>
        <taxon>Bacteria</taxon>
        <taxon>Pseudomonadati</taxon>
        <taxon>Pseudomonadota</taxon>
        <taxon>Alphaproteobacteria</taxon>
        <taxon>Hyphomicrobiales</taxon>
        <taxon>Kaistiaceae</taxon>
        <taxon>Prosthecomicrobium</taxon>
    </lineage>
</organism>
<reference evidence="1 2" key="1">
    <citation type="submission" date="2020-08" db="EMBL/GenBank/DDBJ databases">
        <title>Genomic Encyclopedia of Type Strains, Phase IV (KMG-IV): sequencing the most valuable type-strain genomes for metagenomic binning, comparative biology and taxonomic classification.</title>
        <authorList>
            <person name="Goeker M."/>
        </authorList>
    </citation>
    <scope>NUCLEOTIDE SEQUENCE [LARGE SCALE GENOMIC DNA]</scope>
    <source>
        <strain evidence="1 2">DSM 16268</strain>
    </source>
</reference>
<comment type="caution">
    <text evidence="1">The sequence shown here is derived from an EMBL/GenBank/DDBJ whole genome shotgun (WGS) entry which is preliminary data.</text>
</comment>
<protein>
    <submittedName>
        <fullName evidence="1">Uncharacterized small protein (DUF1192 family)</fullName>
    </submittedName>
</protein>
<gene>
    <name evidence="1" type="ORF">GGQ63_001689</name>
</gene>
<dbReference type="AlphaFoldDB" id="A0A7W9FKK3"/>
<dbReference type="InterPro" id="IPR009579">
    <property type="entry name" value="DUF1192"/>
</dbReference>
<dbReference type="Pfam" id="PF06698">
    <property type="entry name" value="DUF1192"/>
    <property type="match status" value="1"/>
</dbReference>
<keyword evidence="2" id="KW-1185">Reference proteome</keyword>
<name>A0A7W9FKK3_9HYPH</name>
<evidence type="ECO:0000313" key="2">
    <source>
        <dbReference type="Proteomes" id="UP000523821"/>
    </source>
</evidence>
<proteinExistence type="predicted"/>